<feature type="compositionally biased region" description="Polar residues" evidence="3">
    <location>
        <begin position="32"/>
        <end position="52"/>
    </location>
</feature>
<evidence type="ECO:0000256" key="1">
    <source>
        <dbReference type="ARBA" id="ARBA00023013"/>
    </source>
</evidence>
<keyword evidence="1" id="KW-0649">Protein kinase inhibitor</keyword>
<accession>A0A371EF10</accession>
<keyword evidence="5" id="KW-1185">Reference proteome</keyword>
<feature type="compositionally biased region" description="Polar residues" evidence="3">
    <location>
        <begin position="85"/>
        <end position="95"/>
    </location>
</feature>
<proteinExistence type="predicted"/>
<feature type="non-terminal residue" evidence="4">
    <location>
        <position position="1"/>
    </location>
</feature>
<dbReference type="InterPro" id="IPR040389">
    <property type="entry name" value="SMR"/>
</dbReference>
<dbReference type="EMBL" id="QJKJ01014299">
    <property type="protein sequence ID" value="RDX64623.1"/>
    <property type="molecule type" value="Genomic_DNA"/>
</dbReference>
<evidence type="ECO:0000313" key="5">
    <source>
        <dbReference type="Proteomes" id="UP000257109"/>
    </source>
</evidence>
<dbReference type="PANTHER" id="PTHR33142:SF105">
    <property type="match status" value="1"/>
</dbReference>
<comment type="caution">
    <text evidence="4">The sequence shown here is derived from an EMBL/GenBank/DDBJ whole genome shotgun (WGS) entry which is preliminary data.</text>
</comment>
<dbReference type="PANTHER" id="PTHR33142">
    <property type="entry name" value="CYCLIN-DEPENDENT PROTEIN KINASE INHIBITOR SMR13"/>
    <property type="match status" value="1"/>
</dbReference>
<keyword evidence="2" id="KW-0131">Cell cycle</keyword>
<gene>
    <name evidence="4" type="ORF">CR513_56803</name>
</gene>
<dbReference type="GO" id="GO:0004860">
    <property type="term" value="F:protein kinase inhibitor activity"/>
    <property type="evidence" value="ECO:0007669"/>
    <property type="project" value="UniProtKB-KW"/>
</dbReference>
<protein>
    <submittedName>
        <fullName evidence="4">Uncharacterized protein</fullName>
    </submittedName>
</protein>
<evidence type="ECO:0000313" key="4">
    <source>
        <dbReference type="EMBL" id="RDX64623.1"/>
    </source>
</evidence>
<dbReference type="OrthoDB" id="662905at2759"/>
<dbReference type="GO" id="GO:0032875">
    <property type="term" value="P:regulation of DNA endoreduplication"/>
    <property type="evidence" value="ECO:0007669"/>
    <property type="project" value="InterPro"/>
</dbReference>
<dbReference type="Proteomes" id="UP000257109">
    <property type="component" value="Unassembled WGS sequence"/>
</dbReference>
<evidence type="ECO:0000256" key="2">
    <source>
        <dbReference type="ARBA" id="ARBA00023306"/>
    </source>
</evidence>
<evidence type="ECO:0000256" key="3">
    <source>
        <dbReference type="SAM" id="MobiDB-lite"/>
    </source>
</evidence>
<feature type="region of interest" description="Disordered" evidence="3">
    <location>
        <begin position="82"/>
        <end position="127"/>
    </location>
</feature>
<reference evidence="4" key="1">
    <citation type="submission" date="2018-05" db="EMBL/GenBank/DDBJ databases">
        <title>Draft genome of Mucuna pruriens seed.</title>
        <authorList>
            <person name="Nnadi N.E."/>
            <person name="Vos R."/>
            <person name="Hasami M.H."/>
            <person name="Devisetty U.K."/>
            <person name="Aguiy J.C."/>
        </authorList>
    </citation>
    <scope>NUCLEOTIDE SEQUENCE [LARGE SCALE GENOMIC DNA]</scope>
    <source>
        <strain evidence="4">JCA_2017</strain>
    </source>
</reference>
<dbReference type="AlphaFoldDB" id="A0A371EF10"/>
<name>A0A371EF10_MUCPR</name>
<organism evidence="4 5">
    <name type="scientific">Mucuna pruriens</name>
    <name type="common">Velvet bean</name>
    <name type="synonym">Dolichos pruriens</name>
    <dbReference type="NCBI Taxonomy" id="157652"/>
    <lineage>
        <taxon>Eukaryota</taxon>
        <taxon>Viridiplantae</taxon>
        <taxon>Streptophyta</taxon>
        <taxon>Embryophyta</taxon>
        <taxon>Tracheophyta</taxon>
        <taxon>Spermatophyta</taxon>
        <taxon>Magnoliopsida</taxon>
        <taxon>eudicotyledons</taxon>
        <taxon>Gunneridae</taxon>
        <taxon>Pentapetalae</taxon>
        <taxon>rosids</taxon>
        <taxon>fabids</taxon>
        <taxon>Fabales</taxon>
        <taxon>Fabaceae</taxon>
        <taxon>Papilionoideae</taxon>
        <taxon>50 kb inversion clade</taxon>
        <taxon>NPAAA clade</taxon>
        <taxon>indigoferoid/millettioid clade</taxon>
        <taxon>Phaseoleae</taxon>
        <taxon>Mucuna</taxon>
    </lineage>
</organism>
<sequence>MVSSFFQLLSLKIEKIEKVSEDLPTRKRGKKVNSSMATRSSEKQGTPQSEGLISSPRRGEKDYLKPKLMIQPKNVMEEIEECKTPTWSSGNQITTMLECPPAPRKKRRPTSPISSHRMRKSPATDDHDQLNFFEETKPEDVDLFFQSIYEFDRANKI</sequence>
<feature type="region of interest" description="Disordered" evidence="3">
    <location>
        <begin position="19"/>
        <end position="63"/>
    </location>
</feature>